<dbReference type="AlphaFoldDB" id="A0A336MGE7"/>
<proteinExistence type="predicted"/>
<sequence length="161" mass="19426">MNCMEKIKTYLSEKYNRNEDFQKLWNLIGNDFNERLNNRKRRAQNVNSIEKLFDVLVRLNQVEFIRNIVIIIQKENSDIILAQLLNAWDEEILKKLNEISISEDNEYKKQRNRPPPIKLEIIDENPRTVFNNSDFNEITDTQKFARLNLQAHLMCFQKRRN</sequence>
<protein>
    <submittedName>
        <fullName evidence="1">CSON001366 protein</fullName>
    </submittedName>
</protein>
<accession>A0A336MGE7</accession>
<reference evidence="1" key="1">
    <citation type="submission" date="2018-07" db="EMBL/GenBank/DDBJ databases">
        <authorList>
            <person name="Quirk P.G."/>
            <person name="Krulwich T.A."/>
        </authorList>
    </citation>
    <scope>NUCLEOTIDE SEQUENCE</scope>
</reference>
<evidence type="ECO:0000313" key="1">
    <source>
        <dbReference type="EMBL" id="SSX29462.1"/>
    </source>
</evidence>
<gene>
    <name evidence="1" type="primary">CSON001366</name>
</gene>
<dbReference type="EMBL" id="UFQT01001200">
    <property type="protein sequence ID" value="SSX29462.1"/>
    <property type="molecule type" value="Genomic_DNA"/>
</dbReference>
<dbReference type="VEuPathDB" id="VectorBase:CSON001366"/>
<organism evidence="1">
    <name type="scientific">Culicoides sonorensis</name>
    <name type="common">Biting midge</name>
    <dbReference type="NCBI Taxonomy" id="179676"/>
    <lineage>
        <taxon>Eukaryota</taxon>
        <taxon>Metazoa</taxon>
        <taxon>Ecdysozoa</taxon>
        <taxon>Arthropoda</taxon>
        <taxon>Hexapoda</taxon>
        <taxon>Insecta</taxon>
        <taxon>Pterygota</taxon>
        <taxon>Neoptera</taxon>
        <taxon>Endopterygota</taxon>
        <taxon>Diptera</taxon>
        <taxon>Nematocera</taxon>
        <taxon>Chironomoidea</taxon>
        <taxon>Ceratopogonidae</taxon>
        <taxon>Ceratopogoninae</taxon>
        <taxon>Culicoides</taxon>
        <taxon>Monoculicoides</taxon>
    </lineage>
</organism>
<name>A0A336MGE7_CULSO</name>